<feature type="compositionally biased region" description="Low complexity" evidence="1">
    <location>
        <begin position="126"/>
        <end position="138"/>
    </location>
</feature>
<dbReference type="EMBL" id="SOZI01000052">
    <property type="protein sequence ID" value="TNY21044.1"/>
    <property type="molecule type" value="Genomic_DNA"/>
</dbReference>
<feature type="compositionally biased region" description="Basic residues" evidence="1">
    <location>
        <begin position="262"/>
        <end position="309"/>
    </location>
</feature>
<dbReference type="Proteomes" id="UP000311382">
    <property type="component" value="Unassembled WGS sequence"/>
</dbReference>
<gene>
    <name evidence="2" type="ORF">DMC30DRAFT_396125</name>
</gene>
<feature type="compositionally biased region" description="Low complexity" evidence="1">
    <location>
        <begin position="372"/>
        <end position="381"/>
    </location>
</feature>
<feature type="region of interest" description="Disordered" evidence="1">
    <location>
        <begin position="37"/>
        <end position="64"/>
    </location>
</feature>
<feature type="compositionally biased region" description="Pro residues" evidence="1">
    <location>
        <begin position="139"/>
        <end position="148"/>
    </location>
</feature>
<dbReference type="AlphaFoldDB" id="A0A5C5FYC8"/>
<proteinExistence type="predicted"/>
<feature type="compositionally biased region" description="Low complexity" evidence="1">
    <location>
        <begin position="110"/>
        <end position="119"/>
    </location>
</feature>
<accession>A0A5C5FYC8</accession>
<protein>
    <submittedName>
        <fullName evidence="2">Uncharacterized protein</fullName>
    </submittedName>
</protein>
<sequence>MRSPRTRSPSGRRVDRVRASSRARLVLRLRLRPPRVTTAGRRRLARRCRQLRPPPRWTGPGSPCLRDRVEAVTVRLTSLPPPQPPRRSTATHPPPPHRRRPLLRPPSQRPPRLALLAARSPPPTTSTPRSTRTPLRALPRPPSPPPRPTAAARGRSRSVPSAPARASARPRSSSSRGWRASPRRVGLLRRRRWQRLRPLLSRTTGSRRPAAVLPWVRGTGLRLAVDGVDAEVEEVLPPLRRSAVRTRPLSARQVAGGATVRASRRRGSSGRSARPRSVTRRARRPSASRSSVTRRTRSGRGCARKRTRCSGRSASASRRKRRTRARGSVARVRTARGLPQEGVARPHRSASAWTGAAVCRPRRAGAARRRLPAGATTRRPR</sequence>
<feature type="region of interest" description="Disordered" evidence="1">
    <location>
        <begin position="247"/>
        <end position="381"/>
    </location>
</feature>
<name>A0A5C5FYC8_9BASI</name>
<feature type="compositionally biased region" description="Basic residues" evidence="1">
    <location>
        <begin position="360"/>
        <end position="371"/>
    </location>
</feature>
<feature type="compositionally biased region" description="Basic residues" evidence="1">
    <location>
        <begin position="40"/>
        <end position="50"/>
    </location>
</feature>
<evidence type="ECO:0000313" key="3">
    <source>
        <dbReference type="Proteomes" id="UP000311382"/>
    </source>
</evidence>
<evidence type="ECO:0000256" key="1">
    <source>
        <dbReference type="SAM" id="MobiDB-lite"/>
    </source>
</evidence>
<evidence type="ECO:0000313" key="2">
    <source>
        <dbReference type="EMBL" id="TNY21044.1"/>
    </source>
</evidence>
<comment type="caution">
    <text evidence="2">The sequence shown here is derived from an EMBL/GenBank/DDBJ whole genome shotgun (WGS) entry which is preliminary data.</text>
</comment>
<feature type="region of interest" description="Disordered" evidence="1">
    <location>
        <begin position="76"/>
        <end position="183"/>
    </location>
</feature>
<keyword evidence="3" id="KW-1185">Reference proteome</keyword>
<organism evidence="2 3">
    <name type="scientific">Rhodotorula diobovata</name>
    <dbReference type="NCBI Taxonomy" id="5288"/>
    <lineage>
        <taxon>Eukaryota</taxon>
        <taxon>Fungi</taxon>
        <taxon>Dikarya</taxon>
        <taxon>Basidiomycota</taxon>
        <taxon>Pucciniomycotina</taxon>
        <taxon>Microbotryomycetes</taxon>
        <taxon>Sporidiobolales</taxon>
        <taxon>Sporidiobolaceae</taxon>
        <taxon>Rhodotorula</taxon>
    </lineage>
</organism>
<reference evidence="2 3" key="1">
    <citation type="submission" date="2019-03" db="EMBL/GenBank/DDBJ databases">
        <title>Rhodosporidium diobovatum UCD-FST 08-225 genome sequencing, assembly, and annotation.</title>
        <authorList>
            <person name="Fakankun I.U."/>
            <person name="Fristensky B."/>
            <person name="Levin D.B."/>
        </authorList>
    </citation>
    <scope>NUCLEOTIDE SEQUENCE [LARGE SCALE GENOMIC DNA]</scope>
    <source>
        <strain evidence="2 3">UCD-FST 08-225</strain>
    </source>
</reference>
<feature type="compositionally biased region" description="Low complexity" evidence="1">
    <location>
        <begin position="149"/>
        <end position="183"/>
    </location>
</feature>
<feature type="compositionally biased region" description="Low complexity" evidence="1">
    <location>
        <begin position="326"/>
        <end position="337"/>
    </location>
</feature>